<gene>
    <name evidence="1" type="ORF">KME60_00875</name>
</gene>
<organism evidence="1 2">
    <name type="scientific">Cyanomargarita calcarea GSE-NOS-MK-12-04C</name>
    <dbReference type="NCBI Taxonomy" id="2839659"/>
    <lineage>
        <taxon>Bacteria</taxon>
        <taxon>Bacillati</taxon>
        <taxon>Cyanobacteriota</taxon>
        <taxon>Cyanophyceae</taxon>
        <taxon>Nostocales</taxon>
        <taxon>Cyanomargaritaceae</taxon>
        <taxon>Cyanomargarita</taxon>
    </lineage>
</organism>
<protein>
    <recommendedName>
        <fullName evidence="3">RiboL-PSP-HEPN domain-containing protein</fullName>
    </recommendedName>
</protein>
<evidence type="ECO:0008006" key="3">
    <source>
        <dbReference type="Google" id="ProtNLM"/>
    </source>
</evidence>
<dbReference type="AlphaFoldDB" id="A0A951USN3"/>
<reference evidence="1" key="2">
    <citation type="journal article" date="2022" name="Microbiol. Resour. Announc.">
        <title>Metagenome Sequencing to Explore Phylogenomics of Terrestrial Cyanobacteria.</title>
        <authorList>
            <person name="Ward R.D."/>
            <person name="Stajich J.E."/>
            <person name="Johansen J.R."/>
            <person name="Huntemann M."/>
            <person name="Clum A."/>
            <person name="Foster B."/>
            <person name="Foster B."/>
            <person name="Roux S."/>
            <person name="Palaniappan K."/>
            <person name="Varghese N."/>
            <person name="Mukherjee S."/>
            <person name="Reddy T.B.K."/>
            <person name="Daum C."/>
            <person name="Copeland A."/>
            <person name="Chen I.A."/>
            <person name="Ivanova N.N."/>
            <person name="Kyrpides N.C."/>
            <person name="Shapiro N."/>
            <person name="Eloe-Fadrosh E.A."/>
            <person name="Pietrasiak N."/>
        </authorList>
    </citation>
    <scope>NUCLEOTIDE SEQUENCE</scope>
    <source>
        <strain evidence="1">GSE-NOS-MK-12-04C</strain>
    </source>
</reference>
<accession>A0A951USN3</accession>
<dbReference type="EMBL" id="JAHHGZ010000001">
    <property type="protein sequence ID" value="MBW4666015.1"/>
    <property type="molecule type" value="Genomic_DNA"/>
</dbReference>
<dbReference type="Proteomes" id="UP000729701">
    <property type="component" value="Unassembled WGS sequence"/>
</dbReference>
<comment type="caution">
    <text evidence="1">The sequence shown here is derived from an EMBL/GenBank/DDBJ whole genome shotgun (WGS) entry which is preliminary data.</text>
</comment>
<proteinExistence type="predicted"/>
<reference evidence="1" key="1">
    <citation type="submission" date="2021-05" db="EMBL/GenBank/DDBJ databases">
        <authorList>
            <person name="Pietrasiak N."/>
            <person name="Ward R."/>
            <person name="Stajich J.E."/>
            <person name="Kurbessoian T."/>
        </authorList>
    </citation>
    <scope>NUCLEOTIDE SEQUENCE</scope>
    <source>
        <strain evidence="1">GSE-NOS-MK-12-04C</strain>
    </source>
</reference>
<sequence length="313" mass="35781">MTIRCSGKAKILIPETGEVLEVSSDDLEWEIGDDSEERSMGAEVHYYSSVYLESEQGNCVEAEWDVWEYPIGSIESAEVEVKGGELLEDFDNIWSTSLDDDYDPYEDQLDAILSNTEFYRTFSDGIASLRVLNSLVIDDLNAQRTLKRQIHIGTIACLETYLSDAFINTVLSETSYLRSFFASFKDFKEQKLGMNDLLKFADQAEDIAKKAMLEVIYHNLAKVKKMYESTLAISFPDFSKVQSDIGIRHDLVHRNGKTKEGKEIAIDKVKVDEVILRIVNFVDQIDRTLKAKEQCNKTTYEKEADFIMDIEDF</sequence>
<evidence type="ECO:0000313" key="2">
    <source>
        <dbReference type="Proteomes" id="UP000729701"/>
    </source>
</evidence>
<evidence type="ECO:0000313" key="1">
    <source>
        <dbReference type="EMBL" id="MBW4666015.1"/>
    </source>
</evidence>
<name>A0A951USN3_9CYAN</name>